<keyword evidence="3" id="KW-0238">DNA-binding</keyword>
<dbReference type="SMART" id="SM00066">
    <property type="entry name" value="GAL4"/>
    <property type="match status" value="1"/>
</dbReference>
<evidence type="ECO:0000259" key="6">
    <source>
        <dbReference type="PROSITE" id="PS50048"/>
    </source>
</evidence>
<evidence type="ECO:0000256" key="5">
    <source>
        <dbReference type="ARBA" id="ARBA00023242"/>
    </source>
</evidence>
<dbReference type="GO" id="GO:0000981">
    <property type="term" value="F:DNA-binding transcription factor activity, RNA polymerase II-specific"/>
    <property type="evidence" value="ECO:0007669"/>
    <property type="project" value="InterPro"/>
</dbReference>
<accession>A0A1L9T2K2</accession>
<evidence type="ECO:0000313" key="8">
    <source>
        <dbReference type="Proteomes" id="UP000184356"/>
    </source>
</evidence>
<proteinExistence type="predicted"/>
<dbReference type="Pfam" id="PF11951">
    <property type="entry name" value="Fungal_trans_2"/>
    <property type="match status" value="1"/>
</dbReference>
<evidence type="ECO:0000256" key="4">
    <source>
        <dbReference type="ARBA" id="ARBA00023163"/>
    </source>
</evidence>
<dbReference type="PROSITE" id="PS50048">
    <property type="entry name" value="ZN2_CY6_FUNGAL_2"/>
    <property type="match status" value="1"/>
</dbReference>
<name>A0A1L9T2K2_9EURO</name>
<evidence type="ECO:0000256" key="1">
    <source>
        <dbReference type="ARBA" id="ARBA00004123"/>
    </source>
</evidence>
<dbReference type="PANTHER" id="PTHR37534">
    <property type="entry name" value="TRANSCRIPTIONAL ACTIVATOR PROTEIN UGA3"/>
    <property type="match status" value="1"/>
</dbReference>
<dbReference type="AlphaFoldDB" id="A0A1L9T2K2"/>
<sequence length="736" mass="81619">MSFADSSRTHSFGGCKSCRNRHLKCDQTAPRCNRCQVSGLQCDFSPSLRWMVSTGPGMYDNTPQFAESQGKQASRRYLYTEQSREAMSTSLVTGIPSTVVSALDDIDEKSKSFEGQADDTFDIGPFGVFMPGPAPRNTPGQANSPPLLPTPTSACAESRVSAPVIMGGNLVESGSVDHLAVSRDLLDPSDVEGNIDEYLNDLLASPIDFLQWEDLFAQATDLSFLDTPDVHDSIIPHSPKHLQLSASESPSEDPYWPLLDLTVEAPLLLRHFNDEVIDQMGSLPINEKSPWRTLGFPLALVTLSDLTVLNTNRNRIKHANLANFYALIAVSAFHLDLNSAAFPVPERPDNYWGVLSMRMYEAAKHHLHLSLETECAVPRKAKYKEQLISIGAILATAILSGNEADTRQYLTEMEHLIRSRGLKKPTVSRRARSLHNVYAWMRIVSESTNVSYGQRVIAEGPSTARRAPSHHTPMRAITSDIPLDNFLDLQPQQHPPDSNIDTPEDGQNGQDIHFATCLQGQGNMYMQIYGVPETWLSLVSQTTRLANVLDRLSPQEKTRDAEILVSLQPRASYLENAVCLFRSRHCSSAQPPSSTLCTAVQQAKPHIQMVQALSSALVIFFFRRIRNTNPLLLQECVNHVILSLHAWDDALVKHGLLGPGTAWPAFVAGAEAMSSKQREQFISWLDNAFSKAGWVGYSMSKEVLGEVWRRRDQGPTASIVTWMDVCRGMGKWPILC</sequence>
<dbReference type="Pfam" id="PF00172">
    <property type="entry name" value="Zn_clus"/>
    <property type="match status" value="1"/>
</dbReference>
<dbReference type="EMBL" id="KV878597">
    <property type="protein sequence ID" value="OJJ53571.1"/>
    <property type="molecule type" value="Genomic_DNA"/>
</dbReference>
<dbReference type="InterPro" id="IPR001138">
    <property type="entry name" value="Zn2Cys6_DnaBD"/>
</dbReference>
<keyword evidence="2" id="KW-0805">Transcription regulation</keyword>
<dbReference type="OrthoDB" id="5089701at2759"/>
<dbReference type="PANTHER" id="PTHR37534:SF46">
    <property type="entry name" value="ZN(II)2CYS6 TRANSCRIPTION FACTOR (EUROFUNG)"/>
    <property type="match status" value="1"/>
</dbReference>
<protein>
    <recommendedName>
        <fullName evidence="6">Zn(2)-C6 fungal-type domain-containing protein</fullName>
    </recommendedName>
</protein>
<keyword evidence="4" id="KW-0804">Transcription</keyword>
<dbReference type="InterPro" id="IPR021858">
    <property type="entry name" value="Fun_TF"/>
</dbReference>
<gene>
    <name evidence="7" type="ORF">ASPSYDRAFT_1164267</name>
</gene>
<dbReference type="STRING" id="1036612.A0A1L9T2K2"/>
<feature type="domain" description="Zn(2)-C6 fungal-type" evidence="6">
    <location>
        <begin position="14"/>
        <end position="44"/>
    </location>
</feature>
<keyword evidence="5" id="KW-0539">Nucleus</keyword>
<dbReference type="GO" id="GO:0005634">
    <property type="term" value="C:nucleus"/>
    <property type="evidence" value="ECO:0007669"/>
    <property type="project" value="UniProtKB-SubCell"/>
</dbReference>
<dbReference type="GO" id="GO:0003677">
    <property type="term" value="F:DNA binding"/>
    <property type="evidence" value="ECO:0007669"/>
    <property type="project" value="UniProtKB-KW"/>
</dbReference>
<dbReference type="GeneID" id="63756217"/>
<dbReference type="CDD" id="cd00067">
    <property type="entry name" value="GAL4"/>
    <property type="match status" value="1"/>
</dbReference>
<organism evidence="7 8">
    <name type="scientific">Aspergillus sydowii CBS 593.65</name>
    <dbReference type="NCBI Taxonomy" id="1036612"/>
    <lineage>
        <taxon>Eukaryota</taxon>
        <taxon>Fungi</taxon>
        <taxon>Dikarya</taxon>
        <taxon>Ascomycota</taxon>
        <taxon>Pezizomycotina</taxon>
        <taxon>Eurotiomycetes</taxon>
        <taxon>Eurotiomycetidae</taxon>
        <taxon>Eurotiales</taxon>
        <taxon>Aspergillaceae</taxon>
        <taxon>Aspergillus</taxon>
        <taxon>Aspergillus subgen. Nidulantes</taxon>
    </lineage>
</organism>
<dbReference type="GO" id="GO:0008270">
    <property type="term" value="F:zinc ion binding"/>
    <property type="evidence" value="ECO:0007669"/>
    <property type="project" value="InterPro"/>
</dbReference>
<dbReference type="Gene3D" id="4.10.240.10">
    <property type="entry name" value="Zn(2)-C6 fungal-type DNA-binding domain"/>
    <property type="match status" value="1"/>
</dbReference>
<evidence type="ECO:0000313" key="7">
    <source>
        <dbReference type="EMBL" id="OJJ53571.1"/>
    </source>
</evidence>
<reference evidence="8" key="1">
    <citation type="journal article" date="2017" name="Genome Biol.">
        <title>Comparative genomics reveals high biological diversity and specific adaptations in the industrially and medically important fungal genus Aspergillus.</title>
        <authorList>
            <person name="de Vries R.P."/>
            <person name="Riley R."/>
            <person name="Wiebenga A."/>
            <person name="Aguilar-Osorio G."/>
            <person name="Amillis S."/>
            <person name="Uchima C.A."/>
            <person name="Anderluh G."/>
            <person name="Asadollahi M."/>
            <person name="Askin M."/>
            <person name="Barry K."/>
            <person name="Battaglia E."/>
            <person name="Bayram O."/>
            <person name="Benocci T."/>
            <person name="Braus-Stromeyer S.A."/>
            <person name="Caldana C."/>
            <person name="Canovas D."/>
            <person name="Cerqueira G.C."/>
            <person name="Chen F."/>
            <person name="Chen W."/>
            <person name="Choi C."/>
            <person name="Clum A."/>
            <person name="Dos Santos R.A."/>
            <person name="Damasio A.R."/>
            <person name="Diallinas G."/>
            <person name="Emri T."/>
            <person name="Fekete E."/>
            <person name="Flipphi M."/>
            <person name="Freyberg S."/>
            <person name="Gallo A."/>
            <person name="Gournas C."/>
            <person name="Habgood R."/>
            <person name="Hainaut M."/>
            <person name="Harispe M.L."/>
            <person name="Henrissat B."/>
            <person name="Hilden K.S."/>
            <person name="Hope R."/>
            <person name="Hossain A."/>
            <person name="Karabika E."/>
            <person name="Karaffa L."/>
            <person name="Karanyi Z."/>
            <person name="Krasevec N."/>
            <person name="Kuo A."/>
            <person name="Kusch H."/>
            <person name="LaButti K."/>
            <person name="Lagendijk E.L."/>
            <person name="Lapidus A."/>
            <person name="Levasseur A."/>
            <person name="Lindquist E."/>
            <person name="Lipzen A."/>
            <person name="Logrieco A.F."/>
            <person name="MacCabe A."/>
            <person name="Maekelae M.R."/>
            <person name="Malavazi I."/>
            <person name="Melin P."/>
            <person name="Meyer V."/>
            <person name="Mielnichuk N."/>
            <person name="Miskei M."/>
            <person name="Molnar A.P."/>
            <person name="Mule G."/>
            <person name="Ngan C.Y."/>
            <person name="Orejas M."/>
            <person name="Orosz E."/>
            <person name="Ouedraogo J.P."/>
            <person name="Overkamp K.M."/>
            <person name="Park H.-S."/>
            <person name="Perrone G."/>
            <person name="Piumi F."/>
            <person name="Punt P.J."/>
            <person name="Ram A.F."/>
            <person name="Ramon A."/>
            <person name="Rauscher S."/>
            <person name="Record E."/>
            <person name="Riano-Pachon D.M."/>
            <person name="Robert V."/>
            <person name="Roehrig J."/>
            <person name="Ruller R."/>
            <person name="Salamov A."/>
            <person name="Salih N.S."/>
            <person name="Samson R.A."/>
            <person name="Sandor E."/>
            <person name="Sanguinetti M."/>
            <person name="Schuetze T."/>
            <person name="Sepcic K."/>
            <person name="Shelest E."/>
            <person name="Sherlock G."/>
            <person name="Sophianopoulou V."/>
            <person name="Squina F.M."/>
            <person name="Sun H."/>
            <person name="Susca A."/>
            <person name="Todd R.B."/>
            <person name="Tsang A."/>
            <person name="Unkles S.E."/>
            <person name="van de Wiele N."/>
            <person name="van Rossen-Uffink D."/>
            <person name="Oliveira J.V."/>
            <person name="Vesth T.C."/>
            <person name="Visser J."/>
            <person name="Yu J.-H."/>
            <person name="Zhou M."/>
            <person name="Andersen M.R."/>
            <person name="Archer D.B."/>
            <person name="Baker S.E."/>
            <person name="Benoit I."/>
            <person name="Brakhage A.A."/>
            <person name="Braus G.H."/>
            <person name="Fischer R."/>
            <person name="Frisvad J.C."/>
            <person name="Goldman G.H."/>
            <person name="Houbraken J."/>
            <person name="Oakley B."/>
            <person name="Pocsi I."/>
            <person name="Scazzocchio C."/>
            <person name="Seiboth B."/>
            <person name="vanKuyk P.A."/>
            <person name="Wortman J."/>
            <person name="Dyer P.S."/>
            <person name="Grigoriev I.V."/>
        </authorList>
    </citation>
    <scope>NUCLEOTIDE SEQUENCE [LARGE SCALE GENOMIC DNA]</scope>
    <source>
        <strain evidence="8">CBS 593.65</strain>
    </source>
</reference>
<dbReference type="InterPro" id="IPR036864">
    <property type="entry name" value="Zn2-C6_fun-type_DNA-bd_sf"/>
</dbReference>
<dbReference type="RefSeq" id="XP_040697377.1">
    <property type="nucleotide sequence ID" value="XM_040840144.1"/>
</dbReference>
<dbReference type="Proteomes" id="UP000184356">
    <property type="component" value="Unassembled WGS sequence"/>
</dbReference>
<comment type="subcellular location">
    <subcellularLocation>
        <location evidence="1">Nucleus</location>
    </subcellularLocation>
</comment>
<dbReference type="PROSITE" id="PS00463">
    <property type="entry name" value="ZN2_CY6_FUNGAL_1"/>
    <property type="match status" value="1"/>
</dbReference>
<evidence type="ECO:0000256" key="2">
    <source>
        <dbReference type="ARBA" id="ARBA00023015"/>
    </source>
</evidence>
<dbReference type="SUPFAM" id="SSF57701">
    <property type="entry name" value="Zn2/Cys6 DNA-binding domain"/>
    <property type="match status" value="1"/>
</dbReference>
<dbReference type="VEuPathDB" id="FungiDB:ASPSYDRAFT_1164267"/>
<keyword evidence="8" id="KW-1185">Reference proteome</keyword>
<evidence type="ECO:0000256" key="3">
    <source>
        <dbReference type="ARBA" id="ARBA00023125"/>
    </source>
</evidence>